<evidence type="ECO:0000256" key="1">
    <source>
        <dbReference type="ARBA" id="ARBA00006926"/>
    </source>
</evidence>
<evidence type="ECO:0000256" key="3">
    <source>
        <dbReference type="ARBA" id="ARBA00023002"/>
    </source>
</evidence>
<proteinExistence type="inferred from homology"/>
<gene>
    <name evidence="6" type="ORF">FGO68_gene9634</name>
</gene>
<dbReference type="SUPFAM" id="SSF52833">
    <property type="entry name" value="Thioredoxin-like"/>
    <property type="match status" value="1"/>
</dbReference>
<keyword evidence="2 5" id="KW-0575">Peroxidase</keyword>
<comment type="similarity">
    <text evidence="1 5">Belongs to the glutathione peroxidase family.</text>
</comment>
<dbReference type="PANTHER" id="PTHR11592:SF132">
    <property type="entry name" value="GLUTATHIONE PEROXIDASE 7, CHLOROPLASTIC-RELATED"/>
    <property type="match status" value="1"/>
</dbReference>
<dbReference type="InterPro" id="IPR036249">
    <property type="entry name" value="Thioredoxin-like_sf"/>
</dbReference>
<sequence>MDAAKTSLHDFTVSDIDGNSILLGSILKGKKAILVVNVASECGLTADNCSQLTQIHKDYNNQGLEIVGFPCNQFGAQEPGTNSEIKAFHSTKYASPYPIMSKVDVNGPNTAEVYQFLKQTVQPPVAEISWNFAKFLVNSEGKVVSYHDPDTEPNSILDQIKALLNA</sequence>
<dbReference type="GO" id="GO:0004601">
    <property type="term" value="F:peroxidase activity"/>
    <property type="evidence" value="ECO:0007669"/>
    <property type="project" value="UniProtKB-KW"/>
</dbReference>
<evidence type="ECO:0000256" key="4">
    <source>
        <dbReference type="PIRSR" id="PIRSR000303-1"/>
    </source>
</evidence>
<dbReference type="PANTHER" id="PTHR11592">
    <property type="entry name" value="GLUTATHIONE PEROXIDASE"/>
    <property type="match status" value="1"/>
</dbReference>
<dbReference type="Proteomes" id="UP000785679">
    <property type="component" value="Unassembled WGS sequence"/>
</dbReference>
<evidence type="ECO:0000256" key="2">
    <source>
        <dbReference type="ARBA" id="ARBA00022559"/>
    </source>
</evidence>
<dbReference type="PROSITE" id="PS51355">
    <property type="entry name" value="GLUTATHIONE_PEROXID_3"/>
    <property type="match status" value="1"/>
</dbReference>
<organism evidence="6 7">
    <name type="scientific">Halteria grandinella</name>
    <dbReference type="NCBI Taxonomy" id="5974"/>
    <lineage>
        <taxon>Eukaryota</taxon>
        <taxon>Sar</taxon>
        <taxon>Alveolata</taxon>
        <taxon>Ciliophora</taxon>
        <taxon>Intramacronucleata</taxon>
        <taxon>Spirotrichea</taxon>
        <taxon>Stichotrichia</taxon>
        <taxon>Sporadotrichida</taxon>
        <taxon>Halteriidae</taxon>
        <taxon>Halteria</taxon>
    </lineage>
</organism>
<dbReference type="Pfam" id="PF00255">
    <property type="entry name" value="GSHPx"/>
    <property type="match status" value="1"/>
</dbReference>
<reference evidence="6" key="1">
    <citation type="submission" date="2019-06" db="EMBL/GenBank/DDBJ databases">
        <authorList>
            <person name="Zheng W."/>
        </authorList>
    </citation>
    <scope>NUCLEOTIDE SEQUENCE</scope>
    <source>
        <strain evidence="6">QDHG01</strain>
    </source>
</reference>
<dbReference type="InterPro" id="IPR000889">
    <property type="entry name" value="Glutathione_peroxidase"/>
</dbReference>
<evidence type="ECO:0000256" key="5">
    <source>
        <dbReference type="RuleBase" id="RU000499"/>
    </source>
</evidence>
<dbReference type="Gene3D" id="3.40.30.10">
    <property type="entry name" value="Glutaredoxin"/>
    <property type="match status" value="1"/>
</dbReference>
<accession>A0A8J8NIX7</accession>
<evidence type="ECO:0000313" key="7">
    <source>
        <dbReference type="Proteomes" id="UP000785679"/>
    </source>
</evidence>
<dbReference type="GO" id="GO:0006979">
    <property type="term" value="P:response to oxidative stress"/>
    <property type="evidence" value="ECO:0007669"/>
    <property type="project" value="InterPro"/>
</dbReference>
<dbReference type="AlphaFoldDB" id="A0A8J8NIX7"/>
<dbReference type="CDD" id="cd00340">
    <property type="entry name" value="GSH_Peroxidase"/>
    <property type="match status" value="1"/>
</dbReference>
<dbReference type="PROSITE" id="PS00763">
    <property type="entry name" value="GLUTATHIONE_PEROXID_2"/>
    <property type="match status" value="1"/>
</dbReference>
<dbReference type="PIRSF" id="PIRSF000303">
    <property type="entry name" value="Glutathion_perox"/>
    <property type="match status" value="1"/>
</dbReference>
<dbReference type="PRINTS" id="PR01011">
    <property type="entry name" value="GLUTPROXDASE"/>
</dbReference>
<keyword evidence="3 5" id="KW-0560">Oxidoreductase</keyword>
<evidence type="ECO:0000313" key="6">
    <source>
        <dbReference type="EMBL" id="TNV75371.1"/>
    </source>
</evidence>
<protein>
    <recommendedName>
        <fullName evidence="5">Glutathione peroxidase</fullName>
    </recommendedName>
</protein>
<dbReference type="OrthoDB" id="446890at2759"/>
<dbReference type="EMBL" id="RRYP01015739">
    <property type="protein sequence ID" value="TNV75371.1"/>
    <property type="molecule type" value="Genomic_DNA"/>
</dbReference>
<keyword evidence="7" id="KW-1185">Reference proteome</keyword>
<comment type="caution">
    <text evidence="6">The sequence shown here is derived from an EMBL/GenBank/DDBJ whole genome shotgun (WGS) entry which is preliminary data.</text>
</comment>
<feature type="active site" evidence="4">
    <location>
        <position position="42"/>
    </location>
</feature>
<dbReference type="FunFam" id="3.40.30.10:FF:000025">
    <property type="entry name" value="Glutathione peroxidase"/>
    <property type="match status" value="1"/>
</dbReference>
<name>A0A8J8NIX7_HALGN</name>
<dbReference type="InterPro" id="IPR029760">
    <property type="entry name" value="GPX_CS"/>
</dbReference>